<evidence type="ECO:0000256" key="3">
    <source>
        <dbReference type="ARBA" id="ARBA00005119"/>
    </source>
</evidence>
<evidence type="ECO:0000256" key="15">
    <source>
        <dbReference type="ARBA" id="ARBA00023136"/>
    </source>
</evidence>
<comment type="subcellular location">
    <subcellularLocation>
        <location evidence="2">Cell membrane</location>
        <topology evidence="2">Multi-pass membrane protein</topology>
    </subcellularLocation>
</comment>
<evidence type="ECO:0000256" key="1">
    <source>
        <dbReference type="ARBA" id="ARBA00001698"/>
    </source>
</evidence>
<dbReference type="GO" id="GO:0004605">
    <property type="term" value="F:phosphatidate cytidylyltransferase activity"/>
    <property type="evidence" value="ECO:0007669"/>
    <property type="project" value="UniProtKB-EC"/>
</dbReference>
<evidence type="ECO:0000256" key="2">
    <source>
        <dbReference type="ARBA" id="ARBA00004651"/>
    </source>
</evidence>
<evidence type="ECO:0000256" key="11">
    <source>
        <dbReference type="ARBA" id="ARBA00022692"/>
    </source>
</evidence>
<evidence type="ECO:0000256" key="18">
    <source>
        <dbReference type="RuleBase" id="RU003938"/>
    </source>
</evidence>
<keyword evidence="21" id="KW-1185">Reference proteome</keyword>
<evidence type="ECO:0000256" key="10">
    <source>
        <dbReference type="ARBA" id="ARBA00022679"/>
    </source>
</evidence>
<keyword evidence="14" id="KW-0443">Lipid metabolism</keyword>
<evidence type="ECO:0000256" key="12">
    <source>
        <dbReference type="ARBA" id="ARBA00022695"/>
    </source>
</evidence>
<dbReference type="Pfam" id="PF01148">
    <property type="entry name" value="CTP_transf_1"/>
    <property type="match status" value="1"/>
</dbReference>
<dbReference type="AlphaFoldDB" id="A0A6V8MMB4"/>
<evidence type="ECO:0000313" key="21">
    <source>
        <dbReference type="Proteomes" id="UP000556026"/>
    </source>
</evidence>
<dbReference type="Proteomes" id="UP000556026">
    <property type="component" value="Unassembled WGS sequence"/>
</dbReference>
<keyword evidence="9" id="KW-0444">Lipid biosynthesis</keyword>
<gene>
    <name evidence="20" type="primary">cdsA</name>
    <name evidence="20" type="ORF">GMST_34450</name>
</gene>
<proteinExistence type="inferred from homology"/>
<dbReference type="PANTHER" id="PTHR46382">
    <property type="entry name" value="PHOSPHATIDATE CYTIDYLYLTRANSFERASE"/>
    <property type="match status" value="1"/>
</dbReference>
<comment type="caution">
    <text evidence="20">The sequence shown here is derived from an EMBL/GenBank/DDBJ whole genome shotgun (WGS) entry which is preliminary data.</text>
</comment>
<evidence type="ECO:0000256" key="4">
    <source>
        <dbReference type="ARBA" id="ARBA00005189"/>
    </source>
</evidence>
<evidence type="ECO:0000256" key="16">
    <source>
        <dbReference type="ARBA" id="ARBA00023209"/>
    </source>
</evidence>
<feature type="transmembrane region" description="Helical" evidence="19">
    <location>
        <begin position="66"/>
        <end position="82"/>
    </location>
</feature>
<dbReference type="InterPro" id="IPR000374">
    <property type="entry name" value="PC_trans"/>
</dbReference>
<feature type="transmembrane region" description="Helical" evidence="19">
    <location>
        <begin position="12"/>
        <end position="29"/>
    </location>
</feature>
<dbReference type="GO" id="GO:0005886">
    <property type="term" value="C:plasma membrane"/>
    <property type="evidence" value="ECO:0007669"/>
    <property type="project" value="UniProtKB-SubCell"/>
</dbReference>
<name>A0A6V8MMB4_9BACT</name>
<dbReference type="EC" id="2.7.7.41" evidence="6 18"/>
<keyword evidence="10 18" id="KW-0808">Transferase</keyword>
<evidence type="ECO:0000256" key="8">
    <source>
        <dbReference type="ARBA" id="ARBA00022475"/>
    </source>
</evidence>
<evidence type="ECO:0000256" key="5">
    <source>
        <dbReference type="ARBA" id="ARBA00010185"/>
    </source>
</evidence>
<feature type="transmembrane region" description="Helical" evidence="19">
    <location>
        <begin position="35"/>
        <end position="54"/>
    </location>
</feature>
<feature type="transmembrane region" description="Helical" evidence="19">
    <location>
        <begin position="88"/>
        <end position="106"/>
    </location>
</feature>
<dbReference type="PROSITE" id="PS01315">
    <property type="entry name" value="CDS"/>
    <property type="match status" value="1"/>
</dbReference>
<evidence type="ECO:0000313" key="20">
    <source>
        <dbReference type="EMBL" id="GFO61120.1"/>
    </source>
</evidence>
<dbReference type="UniPathway" id="UPA00557">
    <property type="reaction ID" value="UER00614"/>
</dbReference>
<dbReference type="GO" id="GO:0016024">
    <property type="term" value="P:CDP-diacylglycerol biosynthetic process"/>
    <property type="evidence" value="ECO:0007669"/>
    <property type="project" value="UniProtKB-UniPathway"/>
</dbReference>
<feature type="transmembrane region" description="Helical" evidence="19">
    <location>
        <begin position="256"/>
        <end position="274"/>
    </location>
</feature>
<keyword evidence="15 19" id="KW-0472">Membrane</keyword>
<evidence type="ECO:0000256" key="6">
    <source>
        <dbReference type="ARBA" id="ARBA00012487"/>
    </source>
</evidence>
<comment type="catalytic activity">
    <reaction evidence="1 18">
        <text>a 1,2-diacyl-sn-glycero-3-phosphate + CTP + H(+) = a CDP-1,2-diacyl-sn-glycerol + diphosphate</text>
        <dbReference type="Rhea" id="RHEA:16229"/>
        <dbReference type="ChEBI" id="CHEBI:15378"/>
        <dbReference type="ChEBI" id="CHEBI:33019"/>
        <dbReference type="ChEBI" id="CHEBI:37563"/>
        <dbReference type="ChEBI" id="CHEBI:58332"/>
        <dbReference type="ChEBI" id="CHEBI:58608"/>
        <dbReference type="EC" id="2.7.7.41"/>
    </reaction>
</comment>
<comment type="similarity">
    <text evidence="5 18">Belongs to the CDS family.</text>
</comment>
<dbReference type="EMBL" id="BLXX01000012">
    <property type="protein sequence ID" value="GFO61120.1"/>
    <property type="molecule type" value="Genomic_DNA"/>
</dbReference>
<keyword evidence="16" id="KW-0594">Phospholipid biosynthesis</keyword>
<organism evidence="20 21">
    <name type="scientific">Geomonas silvestris</name>
    <dbReference type="NCBI Taxonomy" id="2740184"/>
    <lineage>
        <taxon>Bacteria</taxon>
        <taxon>Pseudomonadati</taxon>
        <taxon>Thermodesulfobacteriota</taxon>
        <taxon>Desulfuromonadia</taxon>
        <taxon>Geobacterales</taxon>
        <taxon>Geobacteraceae</taxon>
        <taxon>Geomonas</taxon>
    </lineage>
</organism>
<sequence length="275" mass="29554">MRRDPPHVKECAIQRLITAAILLPLVILFTLKATAFQFSLLIFLIALAGLDEFYRMTLPTRRGEGRIAAVAGACAVFTVFSGNPIVPLMTFTALVLGFALIALFRLKEIPQAAADSALVLMGFLYVPFLLSHLIMIRMLPHGIPWLFLIMVIVMTGDSAAYYVGSAFGKTKLYPAVSPKKSVEGSLGGLAGSVAGAFVAKAIFFPELTPFDCVATALVLGVLGQLGDLFESLIKRSCGVKDSGVIFPGHGGILDRLDSILFAGPAAFYYAYFLLR</sequence>
<comment type="pathway">
    <text evidence="3 18">Phospholipid metabolism; CDP-diacylglycerol biosynthesis; CDP-diacylglycerol from sn-glycerol 3-phosphate: step 3/3.</text>
</comment>
<feature type="transmembrane region" description="Helical" evidence="19">
    <location>
        <begin position="118"/>
        <end position="139"/>
    </location>
</feature>
<keyword evidence="8" id="KW-1003">Cell membrane</keyword>
<evidence type="ECO:0000256" key="13">
    <source>
        <dbReference type="ARBA" id="ARBA00022989"/>
    </source>
</evidence>
<accession>A0A6V8MMB4</accession>
<dbReference type="PANTHER" id="PTHR46382:SF1">
    <property type="entry name" value="PHOSPHATIDATE CYTIDYLYLTRANSFERASE"/>
    <property type="match status" value="1"/>
</dbReference>
<keyword evidence="13 19" id="KW-1133">Transmembrane helix</keyword>
<evidence type="ECO:0000256" key="9">
    <source>
        <dbReference type="ARBA" id="ARBA00022516"/>
    </source>
</evidence>
<evidence type="ECO:0000256" key="14">
    <source>
        <dbReference type="ARBA" id="ARBA00023098"/>
    </source>
</evidence>
<keyword evidence="12 18" id="KW-0548">Nucleotidyltransferase</keyword>
<protein>
    <recommendedName>
        <fullName evidence="7 18">Phosphatidate cytidylyltransferase</fullName>
        <ecNumber evidence="6 18">2.7.7.41</ecNumber>
    </recommendedName>
</protein>
<comment type="pathway">
    <text evidence="4">Lipid metabolism.</text>
</comment>
<keyword evidence="11 18" id="KW-0812">Transmembrane</keyword>
<feature type="transmembrane region" description="Helical" evidence="19">
    <location>
        <begin position="185"/>
        <end position="204"/>
    </location>
</feature>
<reference evidence="21" key="1">
    <citation type="submission" date="2020-06" db="EMBL/GenBank/DDBJ databases">
        <title>Draft genomic sequence of Geomonas sp. Red330.</title>
        <authorList>
            <person name="Itoh H."/>
            <person name="Zhenxing X."/>
            <person name="Ushijima N."/>
            <person name="Masuda Y."/>
            <person name="Shiratori Y."/>
            <person name="Senoo K."/>
        </authorList>
    </citation>
    <scope>NUCLEOTIDE SEQUENCE [LARGE SCALE GENOMIC DNA]</scope>
    <source>
        <strain evidence="21">Red330</strain>
    </source>
</reference>
<evidence type="ECO:0000256" key="19">
    <source>
        <dbReference type="SAM" id="Phobius"/>
    </source>
</evidence>
<evidence type="ECO:0000256" key="17">
    <source>
        <dbReference type="ARBA" id="ARBA00023264"/>
    </source>
</evidence>
<keyword evidence="17" id="KW-1208">Phospholipid metabolism</keyword>
<evidence type="ECO:0000256" key="7">
    <source>
        <dbReference type="ARBA" id="ARBA00019373"/>
    </source>
</evidence>
<feature type="transmembrane region" description="Helical" evidence="19">
    <location>
        <begin position="145"/>
        <end position="164"/>
    </location>
</feature>